<dbReference type="Proteomes" id="UP000001876">
    <property type="component" value="Unassembled WGS sequence"/>
</dbReference>
<dbReference type="RefSeq" id="XP_003057980.1">
    <property type="nucleotide sequence ID" value="XM_003057934.1"/>
</dbReference>
<name>C1MPM5_MICPC</name>
<feature type="region of interest" description="Disordered" evidence="1">
    <location>
        <begin position="195"/>
        <end position="220"/>
    </location>
</feature>
<feature type="region of interest" description="Disordered" evidence="1">
    <location>
        <begin position="73"/>
        <end position="95"/>
    </location>
</feature>
<dbReference type="KEGG" id="mpp:MICPUCDRAFT_56960"/>
<evidence type="ECO:0000313" key="2">
    <source>
        <dbReference type="EMBL" id="EEH57931.1"/>
    </source>
</evidence>
<dbReference type="AlphaFoldDB" id="C1MPM5"/>
<feature type="compositionally biased region" description="Basic residues" evidence="1">
    <location>
        <begin position="76"/>
        <end position="85"/>
    </location>
</feature>
<protein>
    <submittedName>
        <fullName evidence="2">Predicted protein</fullName>
    </submittedName>
</protein>
<evidence type="ECO:0000313" key="3">
    <source>
        <dbReference type="Proteomes" id="UP000001876"/>
    </source>
</evidence>
<dbReference type="EMBL" id="GG663738">
    <property type="protein sequence ID" value="EEH57931.1"/>
    <property type="molecule type" value="Genomic_DNA"/>
</dbReference>
<keyword evidence="3" id="KW-1185">Reference proteome</keyword>
<proteinExistence type="predicted"/>
<reference evidence="2 3" key="1">
    <citation type="journal article" date="2009" name="Science">
        <title>Green evolution and dynamic adaptations revealed by genomes of the marine picoeukaryotes Micromonas.</title>
        <authorList>
            <person name="Worden A.Z."/>
            <person name="Lee J.H."/>
            <person name="Mock T."/>
            <person name="Rouze P."/>
            <person name="Simmons M.P."/>
            <person name="Aerts A.L."/>
            <person name="Allen A.E."/>
            <person name="Cuvelier M.L."/>
            <person name="Derelle E."/>
            <person name="Everett M.V."/>
            <person name="Foulon E."/>
            <person name="Grimwood J."/>
            <person name="Gundlach H."/>
            <person name="Henrissat B."/>
            <person name="Napoli C."/>
            <person name="McDonald S.M."/>
            <person name="Parker M.S."/>
            <person name="Rombauts S."/>
            <person name="Salamov A."/>
            <person name="Von Dassow P."/>
            <person name="Badger J.H."/>
            <person name="Coutinho P.M."/>
            <person name="Demir E."/>
            <person name="Dubchak I."/>
            <person name="Gentemann C."/>
            <person name="Eikrem W."/>
            <person name="Gready J.E."/>
            <person name="John U."/>
            <person name="Lanier W."/>
            <person name="Lindquist E.A."/>
            <person name="Lucas S."/>
            <person name="Mayer K.F."/>
            <person name="Moreau H."/>
            <person name="Not F."/>
            <person name="Otillar R."/>
            <person name="Panaud O."/>
            <person name="Pangilinan J."/>
            <person name="Paulsen I."/>
            <person name="Piegu B."/>
            <person name="Poliakov A."/>
            <person name="Robbens S."/>
            <person name="Schmutz J."/>
            <person name="Toulza E."/>
            <person name="Wyss T."/>
            <person name="Zelensky A."/>
            <person name="Zhou K."/>
            <person name="Armbrust E.V."/>
            <person name="Bhattacharya D."/>
            <person name="Goodenough U.W."/>
            <person name="Van de Peer Y."/>
            <person name="Grigoriev I.V."/>
        </authorList>
    </citation>
    <scope>NUCLEOTIDE SEQUENCE [LARGE SCALE GENOMIC DNA]</scope>
    <source>
        <strain evidence="2 3">CCMP1545</strain>
    </source>
</reference>
<accession>C1MPM5</accession>
<sequence length="243" mass="26015">MRAAPHAASPGRRCAFVRPSDPSSARRDFLLPALIGPAPEGGRRLAGPAESLKSYAAELARRNARARFVVDLQARPSRRPGRRASSRSPRSYFLPNIARPMGCASSTLTKTRISPDGDAGRARVARDSVASVGSAGEAPRGQRAFRETRSTTTTTSTVDDDFETRRAHIDRDAKAARTATAAAVAEARVAAPPICGRAGSGDDRTMMRRPNRNRPSVEVDEAAGFGFRRVLSHTGSHTTPSAW</sequence>
<feature type="region of interest" description="Disordered" evidence="1">
    <location>
        <begin position="127"/>
        <end position="157"/>
    </location>
</feature>
<dbReference type="GeneID" id="9683050"/>
<organism evidence="3">
    <name type="scientific">Micromonas pusilla (strain CCMP1545)</name>
    <name type="common">Picoplanktonic green alga</name>
    <dbReference type="NCBI Taxonomy" id="564608"/>
    <lineage>
        <taxon>Eukaryota</taxon>
        <taxon>Viridiplantae</taxon>
        <taxon>Chlorophyta</taxon>
        <taxon>Mamiellophyceae</taxon>
        <taxon>Mamiellales</taxon>
        <taxon>Mamiellaceae</taxon>
        <taxon>Micromonas</taxon>
    </lineage>
</organism>
<evidence type="ECO:0000256" key="1">
    <source>
        <dbReference type="SAM" id="MobiDB-lite"/>
    </source>
</evidence>
<feature type="region of interest" description="Disordered" evidence="1">
    <location>
        <begin position="1"/>
        <end position="23"/>
    </location>
</feature>
<gene>
    <name evidence="2" type="ORF">MICPUCDRAFT_56960</name>
</gene>